<keyword evidence="1" id="KW-1133">Transmembrane helix</keyword>
<keyword evidence="1" id="KW-0472">Membrane</keyword>
<evidence type="ECO:0000313" key="3">
    <source>
        <dbReference type="Proteomes" id="UP000179118"/>
    </source>
</evidence>
<organism evidence="2 3">
    <name type="scientific">Candidatus Yonathbacteria bacterium RIFCSPHIGHO2_02_FULL_44_14</name>
    <dbReference type="NCBI Taxonomy" id="1802724"/>
    <lineage>
        <taxon>Bacteria</taxon>
        <taxon>Candidatus Yonathiibacteriota</taxon>
    </lineage>
</organism>
<keyword evidence="1" id="KW-0812">Transmembrane</keyword>
<accession>A0A1G2S6J7</accession>
<comment type="caution">
    <text evidence="2">The sequence shown here is derived from an EMBL/GenBank/DDBJ whole genome shotgun (WGS) entry which is preliminary data.</text>
</comment>
<dbReference type="EMBL" id="MHUT01000015">
    <property type="protein sequence ID" value="OHA80744.1"/>
    <property type="molecule type" value="Genomic_DNA"/>
</dbReference>
<proteinExistence type="predicted"/>
<dbReference type="NCBIfam" id="TIGR02532">
    <property type="entry name" value="IV_pilin_GFxxxE"/>
    <property type="match status" value="1"/>
</dbReference>
<evidence type="ECO:0008006" key="4">
    <source>
        <dbReference type="Google" id="ProtNLM"/>
    </source>
</evidence>
<feature type="transmembrane region" description="Helical" evidence="1">
    <location>
        <begin position="20"/>
        <end position="42"/>
    </location>
</feature>
<protein>
    <recommendedName>
        <fullName evidence="4">General secretion pathway GspH domain-containing protein</fullName>
    </recommendedName>
</protein>
<gene>
    <name evidence="2" type="ORF">A3D51_03845</name>
</gene>
<dbReference type="InterPro" id="IPR045584">
    <property type="entry name" value="Pilin-like"/>
</dbReference>
<name>A0A1G2S6J7_9BACT</name>
<dbReference type="AlphaFoldDB" id="A0A1G2S6J7"/>
<evidence type="ECO:0000256" key="1">
    <source>
        <dbReference type="SAM" id="Phobius"/>
    </source>
</evidence>
<sequence length="168" mass="17704">MKNNRSRGFTLQNFSRKNLGGFTALELLMVIAILGILSAIILTPFKAFRNSKVLDTASEETLALLSEARGDTLSGKGGYQYGVHFEASQIVLYRGATYSAGDANNKAVVLDNALEVSSIALAGGGADVLFDRLTGKTAQNGTAVIRVKSDTSKVRTITIEKTGVASGS</sequence>
<reference evidence="2 3" key="1">
    <citation type="journal article" date="2016" name="Nat. Commun.">
        <title>Thousands of microbial genomes shed light on interconnected biogeochemical processes in an aquifer system.</title>
        <authorList>
            <person name="Anantharaman K."/>
            <person name="Brown C.T."/>
            <person name="Hug L.A."/>
            <person name="Sharon I."/>
            <person name="Castelle C.J."/>
            <person name="Probst A.J."/>
            <person name="Thomas B.C."/>
            <person name="Singh A."/>
            <person name="Wilkins M.J."/>
            <person name="Karaoz U."/>
            <person name="Brodie E.L."/>
            <person name="Williams K.H."/>
            <person name="Hubbard S.S."/>
            <person name="Banfield J.F."/>
        </authorList>
    </citation>
    <scope>NUCLEOTIDE SEQUENCE [LARGE SCALE GENOMIC DNA]</scope>
</reference>
<dbReference type="Gene3D" id="3.30.700.10">
    <property type="entry name" value="Glycoprotein, Type 4 Pilin"/>
    <property type="match status" value="1"/>
</dbReference>
<dbReference type="SUPFAM" id="SSF54523">
    <property type="entry name" value="Pili subunits"/>
    <property type="match status" value="1"/>
</dbReference>
<dbReference type="InterPro" id="IPR012902">
    <property type="entry name" value="N_methyl_site"/>
</dbReference>
<evidence type="ECO:0000313" key="2">
    <source>
        <dbReference type="EMBL" id="OHA80744.1"/>
    </source>
</evidence>
<dbReference type="Proteomes" id="UP000179118">
    <property type="component" value="Unassembled WGS sequence"/>
</dbReference>